<reference evidence="1 2" key="1">
    <citation type="submission" date="2022-10" db="EMBL/GenBank/DDBJ databases">
        <title>Complete genome sequence of Exiguobacterium profundum TSS-3 isolated from an extremely saline-alkaline spring located in Ixtapa, Chiapas-Mexico.</title>
        <authorList>
            <person name="Rincon-Rosales R."/>
            <person name="Rogel M.A."/>
            <person name="Rincon-Molina C.I."/>
            <person name="Guerrero G."/>
            <person name="Manzano-Gomez L.A."/>
            <person name="Lopez-Lopez A."/>
            <person name="Rincon Molina F.A."/>
            <person name="Martinez-Romero E."/>
        </authorList>
    </citation>
    <scope>NUCLEOTIDE SEQUENCE [LARGE SCALE GENOMIC DNA]</scope>
    <source>
        <strain evidence="1 2">TSS-3</strain>
    </source>
</reference>
<sequence length="245" mass="27894">MTILKDAFDWIKNHGKVDVVNHKSQTFVSRSVERLDDPTASTVKVNSLESLVRYVESEIDEQTTFVKEHDGDKYLIHVESPTTVHLYGRLNDQGRRSRYVTSEALLPQYPFERFLDMEQMNIKLQSIFVKNEDRDILLKVCGSVVEENIQTREDDGVSQIISAKTGVATIGKVAVPNPVTLAPYRTFVEVEQVESQFIFRMKEGPTAALFEADGGQWRNAAIENIKEFLADKLSEDVENDRILII</sequence>
<accession>A0ABY8B211</accession>
<dbReference type="EMBL" id="CP109617">
    <property type="protein sequence ID" value="WED56169.1"/>
    <property type="molecule type" value="Genomic_DNA"/>
</dbReference>
<protein>
    <recommendedName>
        <fullName evidence="3">Phage protein</fullName>
    </recommendedName>
</protein>
<organism evidence="1 2">
    <name type="scientific">Exiguobacterium profundum</name>
    <dbReference type="NCBI Taxonomy" id="307643"/>
    <lineage>
        <taxon>Bacteria</taxon>
        <taxon>Bacillati</taxon>
        <taxon>Bacillota</taxon>
        <taxon>Bacilli</taxon>
        <taxon>Bacillales</taxon>
        <taxon>Bacillales Family XII. Incertae Sedis</taxon>
        <taxon>Exiguobacterium</taxon>
    </lineage>
</organism>
<dbReference type="Proteomes" id="UP001219957">
    <property type="component" value="Chromosome"/>
</dbReference>
<gene>
    <name evidence="1" type="ORF">OE059_04735</name>
</gene>
<dbReference type="RefSeq" id="WP_275060473.1">
    <property type="nucleotide sequence ID" value="NZ_CP109617.1"/>
</dbReference>
<evidence type="ECO:0000313" key="1">
    <source>
        <dbReference type="EMBL" id="WED56169.1"/>
    </source>
</evidence>
<evidence type="ECO:0008006" key="3">
    <source>
        <dbReference type="Google" id="ProtNLM"/>
    </source>
</evidence>
<name>A0ABY8B211_9BACL</name>
<evidence type="ECO:0000313" key="2">
    <source>
        <dbReference type="Proteomes" id="UP001219957"/>
    </source>
</evidence>
<keyword evidence="2" id="KW-1185">Reference proteome</keyword>
<proteinExistence type="predicted"/>